<dbReference type="InterPro" id="IPR036138">
    <property type="entry name" value="PBP_dimer_sf"/>
</dbReference>
<organism evidence="7 8">
    <name type="scientific">Helicobacter equorum</name>
    <dbReference type="NCBI Taxonomy" id="361872"/>
    <lineage>
        <taxon>Bacteria</taxon>
        <taxon>Pseudomonadati</taxon>
        <taxon>Campylobacterota</taxon>
        <taxon>Epsilonproteobacteria</taxon>
        <taxon>Campylobacterales</taxon>
        <taxon>Helicobacteraceae</taxon>
        <taxon>Helicobacter</taxon>
    </lineage>
</organism>
<dbReference type="GO" id="GO:0071555">
    <property type="term" value="P:cell wall organization"/>
    <property type="evidence" value="ECO:0007669"/>
    <property type="project" value="TreeGrafter"/>
</dbReference>
<dbReference type="Pfam" id="PF00905">
    <property type="entry name" value="Transpeptidase"/>
    <property type="match status" value="1"/>
</dbReference>
<dbReference type="InterPro" id="IPR012338">
    <property type="entry name" value="Beta-lactam/transpept-like"/>
</dbReference>
<dbReference type="EMBL" id="NXLT01000004">
    <property type="protein sequence ID" value="RDU66900.1"/>
    <property type="molecule type" value="Genomic_DNA"/>
</dbReference>
<dbReference type="Gene3D" id="3.90.1310.10">
    <property type="entry name" value="Penicillin-binding protein 2a (Domain 2)"/>
    <property type="match status" value="1"/>
</dbReference>
<keyword evidence="2" id="KW-0121">Carboxypeptidase</keyword>
<dbReference type="AlphaFoldDB" id="A0A3D8IPI6"/>
<dbReference type="GO" id="GO:0004180">
    <property type="term" value="F:carboxypeptidase activity"/>
    <property type="evidence" value="ECO:0007669"/>
    <property type="project" value="UniProtKB-KW"/>
</dbReference>
<reference evidence="7 8" key="1">
    <citation type="submission" date="2018-04" db="EMBL/GenBank/DDBJ databases">
        <title>Novel Campyloabacter and Helicobacter Species and Strains.</title>
        <authorList>
            <person name="Mannion A.J."/>
            <person name="Shen Z."/>
            <person name="Fox J.G."/>
        </authorList>
    </citation>
    <scope>NUCLEOTIDE SEQUENCE [LARGE SCALE GENOMIC DNA]</scope>
    <source>
        <strain evidence="7 8">MIT 12-6600</strain>
    </source>
</reference>
<dbReference type="SUPFAM" id="SSF56519">
    <property type="entry name" value="Penicillin binding protein dimerisation domain"/>
    <property type="match status" value="1"/>
</dbReference>
<keyword evidence="2" id="KW-0378">Hydrolase</keyword>
<proteinExistence type="predicted"/>
<evidence type="ECO:0000256" key="4">
    <source>
        <dbReference type="SAM" id="Phobius"/>
    </source>
</evidence>
<dbReference type="PANTHER" id="PTHR30627:SF1">
    <property type="entry name" value="PEPTIDOGLYCAN D,D-TRANSPEPTIDASE FTSI"/>
    <property type="match status" value="1"/>
</dbReference>
<evidence type="ECO:0000313" key="8">
    <source>
        <dbReference type="Proteomes" id="UP000256514"/>
    </source>
</evidence>
<dbReference type="InterPro" id="IPR050515">
    <property type="entry name" value="Beta-lactam/transpept"/>
</dbReference>
<dbReference type="OrthoDB" id="9789078at2"/>
<accession>A0A3D8IPI6</accession>
<dbReference type="GO" id="GO:0005886">
    <property type="term" value="C:plasma membrane"/>
    <property type="evidence" value="ECO:0007669"/>
    <property type="project" value="TreeGrafter"/>
</dbReference>
<gene>
    <name evidence="7" type="ORF">CQA54_05960</name>
</gene>
<dbReference type="GO" id="GO:0008658">
    <property type="term" value="F:penicillin binding"/>
    <property type="evidence" value="ECO:0007669"/>
    <property type="project" value="InterPro"/>
</dbReference>
<dbReference type="Pfam" id="PF03717">
    <property type="entry name" value="PBP_dimer"/>
    <property type="match status" value="1"/>
</dbReference>
<evidence type="ECO:0000256" key="2">
    <source>
        <dbReference type="ARBA" id="ARBA00022645"/>
    </source>
</evidence>
<feature type="transmembrane region" description="Helical" evidence="4">
    <location>
        <begin position="7"/>
        <end position="29"/>
    </location>
</feature>
<comment type="caution">
    <text evidence="7">The sequence shown here is derived from an EMBL/GenBank/DDBJ whole genome shotgun (WGS) entry which is preliminary data.</text>
</comment>
<keyword evidence="3 4" id="KW-0472">Membrane</keyword>
<dbReference type="Gene3D" id="3.30.450.330">
    <property type="match status" value="1"/>
</dbReference>
<dbReference type="RefSeq" id="WP_115571216.1">
    <property type="nucleotide sequence ID" value="NZ_NXLT01000004.1"/>
</dbReference>
<feature type="domain" description="Penicillin-binding protein dimerisation" evidence="6">
    <location>
        <begin position="47"/>
        <end position="212"/>
    </location>
</feature>
<keyword evidence="4" id="KW-1133">Transmembrane helix</keyword>
<evidence type="ECO:0000256" key="1">
    <source>
        <dbReference type="ARBA" id="ARBA00004370"/>
    </source>
</evidence>
<protein>
    <submittedName>
        <fullName evidence="7">Penicillin-binding protein 2</fullName>
    </submittedName>
</protein>
<keyword evidence="4" id="KW-0812">Transmembrane</keyword>
<sequence>MENKKTSVILGIFFILLVCFIIFLSIIYVKIVTPRKIPTLQSTKIDTALRGSIFSLDGFEVASSSNLYKASINTQSIDADKKELFINLFSIYSGIPKEQIEKKFLAKGNVVLSYNLSNSVATNLKKLNLILLRYDVFREYENANGVVVPKQGLSIEVSGNNRAYPYKALLEPLIGYVRKGEIDGITRVYGLKGVEKYYNEILASKQDGEIIGKRDVGFNVILDKEAIKKIRQDGFDVTLSIPLRVQHKLEEILDRAKSRYNVQEVIAGVMDSYSGRFLALATSNRFNPNALRDIKDYSFLNLSALERVYEPGSTIKPIIYAILLEKNRINPTQIINLEGGVYKLRNYTIRDSSVLDKGTPEDILLRSSNIGMVKLAASLNAKELHTALKAFGFSELSGIDLPYEKRGTIPSVRRLNIEEATKATISYGYGLQTTFMQLMRSYASFSNGGFLPTPRITQYISAKDSQRYNLPIPTPIQILSPHVAKKIEELLIQVVQRGTGKPAFVENVIVGGKTGTAKIAKNGEYINQYNGSFFGFAKDSNHTYTIGVVVFESHIQNDYYGGRTAAPIFKEIVEMLIDEGYLTKNLPSN</sequence>
<keyword evidence="8" id="KW-1185">Reference proteome</keyword>
<comment type="subcellular location">
    <subcellularLocation>
        <location evidence="1">Membrane</location>
    </subcellularLocation>
</comment>
<evidence type="ECO:0000259" key="6">
    <source>
        <dbReference type="Pfam" id="PF03717"/>
    </source>
</evidence>
<evidence type="ECO:0000313" key="7">
    <source>
        <dbReference type="EMBL" id="RDU66900.1"/>
    </source>
</evidence>
<keyword evidence="2" id="KW-0645">Protease</keyword>
<dbReference type="SUPFAM" id="SSF56601">
    <property type="entry name" value="beta-lactamase/transpeptidase-like"/>
    <property type="match status" value="1"/>
</dbReference>
<evidence type="ECO:0000256" key="3">
    <source>
        <dbReference type="ARBA" id="ARBA00023136"/>
    </source>
</evidence>
<dbReference type="Gene3D" id="3.40.710.10">
    <property type="entry name" value="DD-peptidase/beta-lactamase superfamily"/>
    <property type="match status" value="1"/>
</dbReference>
<dbReference type="InterPro" id="IPR005311">
    <property type="entry name" value="PBP_dimer"/>
</dbReference>
<dbReference type="PANTHER" id="PTHR30627">
    <property type="entry name" value="PEPTIDOGLYCAN D,D-TRANSPEPTIDASE"/>
    <property type="match status" value="1"/>
</dbReference>
<feature type="domain" description="Penicillin-binding protein transpeptidase" evidence="5">
    <location>
        <begin position="267"/>
        <end position="574"/>
    </location>
</feature>
<name>A0A3D8IPI6_9HELI</name>
<dbReference type="Proteomes" id="UP000256514">
    <property type="component" value="Unassembled WGS sequence"/>
</dbReference>
<dbReference type="InterPro" id="IPR001460">
    <property type="entry name" value="PCN-bd_Tpept"/>
</dbReference>
<evidence type="ECO:0000259" key="5">
    <source>
        <dbReference type="Pfam" id="PF00905"/>
    </source>
</evidence>